<dbReference type="InterPro" id="IPR021994">
    <property type="entry name" value="DUF3592"/>
</dbReference>
<protein>
    <recommendedName>
        <fullName evidence="2">DUF3592 domain-containing protein</fullName>
    </recommendedName>
</protein>
<keyword evidence="1" id="KW-1133">Transmembrane helix</keyword>
<keyword evidence="1" id="KW-0472">Membrane</keyword>
<dbReference type="EMBL" id="FWXO01000001">
    <property type="protein sequence ID" value="SMC41277.1"/>
    <property type="molecule type" value="Genomic_DNA"/>
</dbReference>
<reference evidence="3 4" key="1">
    <citation type="submission" date="2017-04" db="EMBL/GenBank/DDBJ databases">
        <authorList>
            <person name="Afonso C.L."/>
            <person name="Miller P.J."/>
            <person name="Scott M.A."/>
            <person name="Spackman E."/>
            <person name="Goraichik I."/>
            <person name="Dimitrov K.M."/>
            <person name="Suarez D.L."/>
            <person name="Swayne D.E."/>
        </authorList>
    </citation>
    <scope>NUCLEOTIDE SEQUENCE [LARGE SCALE GENOMIC DNA]</scope>
    <source>
        <strain evidence="3 4">DSM 21164</strain>
    </source>
</reference>
<evidence type="ECO:0000313" key="4">
    <source>
        <dbReference type="Proteomes" id="UP000192360"/>
    </source>
</evidence>
<dbReference type="AlphaFoldDB" id="A0A1W1YYH2"/>
<evidence type="ECO:0000259" key="2">
    <source>
        <dbReference type="Pfam" id="PF12158"/>
    </source>
</evidence>
<keyword evidence="4" id="KW-1185">Reference proteome</keyword>
<feature type="transmembrane region" description="Helical" evidence="1">
    <location>
        <begin position="6"/>
        <end position="28"/>
    </location>
</feature>
<keyword evidence="1" id="KW-0812">Transmembrane</keyword>
<evidence type="ECO:0000256" key="1">
    <source>
        <dbReference type="SAM" id="Phobius"/>
    </source>
</evidence>
<proteinExistence type="predicted"/>
<name>A0A1W1YYH2_9FLAO</name>
<gene>
    <name evidence="3" type="ORF">SAMN05660703_0986</name>
</gene>
<feature type="transmembrane region" description="Helical" evidence="1">
    <location>
        <begin position="120"/>
        <end position="139"/>
    </location>
</feature>
<dbReference type="STRING" id="504486.SAMN05660703_0986"/>
<organism evidence="3 4">
    <name type="scientific">Cellulophaga tyrosinoxydans</name>
    <dbReference type="NCBI Taxonomy" id="504486"/>
    <lineage>
        <taxon>Bacteria</taxon>
        <taxon>Pseudomonadati</taxon>
        <taxon>Bacteroidota</taxon>
        <taxon>Flavobacteriia</taxon>
        <taxon>Flavobacteriales</taxon>
        <taxon>Flavobacteriaceae</taxon>
        <taxon>Cellulophaga</taxon>
    </lineage>
</organism>
<sequence length="142" mass="15923">MAKSKSTMWIVFYSFLFIIGGGLTYAAFSEFQKTKNLLQSGVKTTATVIQYSISQGQNGSMYKPVFEFKDRSLQTITFESGIASKPPAYEIGEKVAIIYNPRKTDSVKTISFWGLYRGSVILFMIAAPFLIIGGSYLLYQLY</sequence>
<feature type="domain" description="DUF3592" evidence="2">
    <location>
        <begin position="44"/>
        <end position="103"/>
    </location>
</feature>
<dbReference type="Proteomes" id="UP000192360">
    <property type="component" value="Unassembled WGS sequence"/>
</dbReference>
<dbReference type="Pfam" id="PF12158">
    <property type="entry name" value="DUF3592"/>
    <property type="match status" value="1"/>
</dbReference>
<accession>A0A1W1YYH2</accession>
<evidence type="ECO:0000313" key="3">
    <source>
        <dbReference type="EMBL" id="SMC41277.1"/>
    </source>
</evidence>